<reference evidence="1 2" key="1">
    <citation type="submission" date="2018-05" db="EMBL/GenBank/DDBJ databases">
        <title>Draft genome sequence of Scytalidium lignicola DSM 105466, a ubiquitous saprotrophic fungus.</title>
        <authorList>
            <person name="Buettner E."/>
            <person name="Gebauer A.M."/>
            <person name="Hofrichter M."/>
            <person name="Liers C."/>
            <person name="Kellner H."/>
        </authorList>
    </citation>
    <scope>NUCLEOTIDE SEQUENCE [LARGE SCALE GENOMIC DNA]</scope>
    <source>
        <strain evidence="1 2">DSM 105466</strain>
    </source>
</reference>
<evidence type="ECO:0000313" key="2">
    <source>
        <dbReference type="Proteomes" id="UP000258309"/>
    </source>
</evidence>
<dbReference type="OrthoDB" id="1658288at2759"/>
<dbReference type="SUPFAM" id="SSF52540">
    <property type="entry name" value="P-loop containing nucleoside triphosphate hydrolases"/>
    <property type="match status" value="1"/>
</dbReference>
<protein>
    <submittedName>
        <fullName evidence="1">Uncharacterized protein</fullName>
    </submittedName>
</protein>
<sequence>MQFEQGTDLFLDYIGKCMHDFALQALLLPESGDSAGVTSTVLTSVSNLDSQSDLSGSLTISISERPKTPPNPTSTVLFHCDPDFIDHEEILDCIHQRYASLGSWTTLVGLGGVGNAAWFEQSYQDIINVMRIPGRQDLKANIFQLVYDWLYDNKKGKWVLILDNVDNADFLVKNRSTIQQEYTNSANGPDSKNLQLLLSYFPQYSNGLILITTQSKDITLKLVELHNIIILKPISKGDALTLFKNKLRKHDNDNHNDGNGDDNDNVAKLATALEFMPLAIV</sequence>
<evidence type="ECO:0000313" key="1">
    <source>
        <dbReference type="EMBL" id="RFU32510.1"/>
    </source>
</evidence>
<dbReference type="AlphaFoldDB" id="A0A3E2HGF8"/>
<dbReference type="InterPro" id="IPR027417">
    <property type="entry name" value="P-loop_NTPase"/>
</dbReference>
<name>A0A3E2HGF8_SCYLI</name>
<organism evidence="1 2">
    <name type="scientific">Scytalidium lignicola</name>
    <name type="common">Hyphomycete</name>
    <dbReference type="NCBI Taxonomy" id="5539"/>
    <lineage>
        <taxon>Eukaryota</taxon>
        <taxon>Fungi</taxon>
        <taxon>Dikarya</taxon>
        <taxon>Ascomycota</taxon>
        <taxon>Pezizomycotina</taxon>
        <taxon>Leotiomycetes</taxon>
        <taxon>Leotiomycetes incertae sedis</taxon>
        <taxon>Scytalidium</taxon>
    </lineage>
</organism>
<keyword evidence="2" id="KW-1185">Reference proteome</keyword>
<dbReference type="EMBL" id="NCSJ02000053">
    <property type="protein sequence ID" value="RFU32510.1"/>
    <property type="molecule type" value="Genomic_DNA"/>
</dbReference>
<dbReference type="Proteomes" id="UP000258309">
    <property type="component" value="Unassembled WGS sequence"/>
</dbReference>
<proteinExistence type="predicted"/>
<gene>
    <name evidence="1" type="ORF">B7463_g3819</name>
</gene>
<feature type="non-terminal residue" evidence="1">
    <location>
        <position position="281"/>
    </location>
</feature>
<comment type="caution">
    <text evidence="1">The sequence shown here is derived from an EMBL/GenBank/DDBJ whole genome shotgun (WGS) entry which is preliminary data.</text>
</comment>
<feature type="non-terminal residue" evidence="1">
    <location>
        <position position="1"/>
    </location>
</feature>
<dbReference type="Gene3D" id="3.40.50.300">
    <property type="entry name" value="P-loop containing nucleotide triphosphate hydrolases"/>
    <property type="match status" value="1"/>
</dbReference>
<accession>A0A3E2HGF8</accession>